<evidence type="ECO:0000313" key="2">
    <source>
        <dbReference type="Proteomes" id="UP000037696"/>
    </source>
</evidence>
<name>A0A0M8P332_9EURO</name>
<sequence>MTMEALCCKQSAIITRIYVQGSGYGFNRAQGALVWEYLLLAFGDVKGVTIQTQRRLGRHLFVPFLFSFCFSPCRSGSNFFLPVSTSVLDRSSHQPPPFSFKALSLIQIDSPSARDPRSAFSLLSSIRVLPGYKKFGGLRIAFVRACLLTFIFLDH</sequence>
<keyword evidence="2" id="KW-1185">Reference proteome</keyword>
<organism evidence="1 2">
    <name type="scientific">Penicillium nordicum</name>
    <dbReference type="NCBI Taxonomy" id="229535"/>
    <lineage>
        <taxon>Eukaryota</taxon>
        <taxon>Fungi</taxon>
        <taxon>Dikarya</taxon>
        <taxon>Ascomycota</taxon>
        <taxon>Pezizomycotina</taxon>
        <taxon>Eurotiomycetes</taxon>
        <taxon>Eurotiomycetidae</taxon>
        <taxon>Eurotiales</taxon>
        <taxon>Aspergillaceae</taxon>
        <taxon>Penicillium</taxon>
    </lineage>
</organism>
<protein>
    <submittedName>
        <fullName evidence="1">Uncharacterized protein</fullName>
    </submittedName>
</protein>
<evidence type="ECO:0000313" key="1">
    <source>
        <dbReference type="EMBL" id="KOS40324.1"/>
    </source>
</evidence>
<reference evidence="1 2" key="1">
    <citation type="submission" date="2015-08" db="EMBL/GenBank/DDBJ databases">
        <title>Genome sequencing of Penicillium nordicum.</title>
        <authorList>
            <person name="Nguyen H.D."/>
            <person name="Seifert K.A."/>
        </authorList>
    </citation>
    <scope>NUCLEOTIDE SEQUENCE [LARGE SCALE GENOMIC DNA]</scope>
    <source>
        <strain evidence="1 2">DAOMC 185683</strain>
    </source>
</reference>
<dbReference type="Proteomes" id="UP000037696">
    <property type="component" value="Unassembled WGS sequence"/>
</dbReference>
<accession>A0A0M8P332</accession>
<comment type="caution">
    <text evidence="1">The sequence shown here is derived from an EMBL/GenBank/DDBJ whole genome shotgun (WGS) entry which is preliminary data.</text>
</comment>
<gene>
    <name evidence="1" type="ORF">ACN38_g8803</name>
</gene>
<dbReference type="EMBL" id="LHQQ01000167">
    <property type="protein sequence ID" value="KOS40324.1"/>
    <property type="molecule type" value="Genomic_DNA"/>
</dbReference>
<proteinExistence type="predicted"/>
<dbReference type="AlphaFoldDB" id="A0A0M8P332"/>